<sequence length="367" mass="40582">MLLKSSSTPLLGSLLPPDHHHHHHDAVGKHSSPSPSPSPSPAPSPFAFHSKNKTLSFSTTASLHSSPSFSDHHHTTPTGFRRTHSDGNLNTLSHASDVINVHEDPFSFDSFNFKSSNNLCHSLKRSILQTIPSFSFYGSRARIEEDDDDDDQRTDLEVDEDDLGNFGIHNRFRMDAAAVVTPEVRAMEQAWTREDAGDGMGFVGDLQKEMYLARGLGIGGSGGGSVGGRRWSSGGSGGGGEQHGMEEYYKKMVVENPGNALVLSNYAEFLYQKKRDLRGAEEYYSRAILMDSQDGEILSKYAKLVWELYHDQQKALSYFQRALQASPHDSHVQAAYANFLWETEEDEDEHSLGKEMATQTYKAAATA</sequence>
<dbReference type="SUPFAM" id="SSF48452">
    <property type="entry name" value="TPR-like"/>
    <property type="match status" value="1"/>
</dbReference>
<feature type="compositionally biased region" description="Low complexity" evidence="1">
    <location>
        <begin position="1"/>
        <end position="16"/>
    </location>
</feature>
<evidence type="ECO:0000313" key="3">
    <source>
        <dbReference type="Proteomes" id="UP001642487"/>
    </source>
</evidence>
<feature type="region of interest" description="Disordered" evidence="1">
    <location>
        <begin position="348"/>
        <end position="367"/>
    </location>
</feature>
<evidence type="ECO:0000256" key="1">
    <source>
        <dbReference type="SAM" id="MobiDB-lite"/>
    </source>
</evidence>
<organism evidence="2 3">
    <name type="scientific">Citrullus colocynthis</name>
    <name type="common">colocynth</name>
    <dbReference type="NCBI Taxonomy" id="252529"/>
    <lineage>
        <taxon>Eukaryota</taxon>
        <taxon>Viridiplantae</taxon>
        <taxon>Streptophyta</taxon>
        <taxon>Embryophyta</taxon>
        <taxon>Tracheophyta</taxon>
        <taxon>Spermatophyta</taxon>
        <taxon>Magnoliopsida</taxon>
        <taxon>eudicotyledons</taxon>
        <taxon>Gunneridae</taxon>
        <taxon>Pentapetalae</taxon>
        <taxon>rosids</taxon>
        <taxon>fabids</taxon>
        <taxon>Cucurbitales</taxon>
        <taxon>Cucurbitaceae</taxon>
        <taxon>Benincaseae</taxon>
        <taxon>Citrullus</taxon>
    </lineage>
</organism>
<dbReference type="PANTHER" id="PTHR26312">
    <property type="entry name" value="TETRATRICOPEPTIDE REPEAT PROTEIN 5"/>
    <property type="match status" value="1"/>
</dbReference>
<feature type="compositionally biased region" description="Pro residues" evidence="1">
    <location>
        <begin position="34"/>
        <end position="44"/>
    </location>
</feature>
<reference evidence="2 3" key="1">
    <citation type="submission" date="2024-03" db="EMBL/GenBank/DDBJ databases">
        <authorList>
            <person name="Gkanogiannis A."/>
            <person name="Becerra Lopez-Lavalle L."/>
        </authorList>
    </citation>
    <scope>NUCLEOTIDE SEQUENCE [LARGE SCALE GENOMIC DNA]</scope>
</reference>
<name>A0ABP0Z961_9ROSI</name>
<dbReference type="EMBL" id="OZ021743">
    <property type="protein sequence ID" value="CAK9328617.1"/>
    <property type="molecule type" value="Genomic_DNA"/>
</dbReference>
<keyword evidence="3" id="KW-1185">Reference proteome</keyword>
<gene>
    <name evidence="2" type="ORF">CITCOLO1_LOCUS21038</name>
</gene>
<dbReference type="Proteomes" id="UP001642487">
    <property type="component" value="Chromosome 9"/>
</dbReference>
<feature type="region of interest" description="Disordered" evidence="1">
    <location>
        <begin position="1"/>
        <end position="47"/>
    </location>
</feature>
<dbReference type="SMART" id="SM00386">
    <property type="entry name" value="HAT"/>
    <property type="match status" value="3"/>
</dbReference>
<accession>A0ABP0Z961</accession>
<dbReference type="InterPro" id="IPR003107">
    <property type="entry name" value="HAT"/>
</dbReference>
<feature type="region of interest" description="Disordered" evidence="1">
    <location>
        <begin position="61"/>
        <end position="87"/>
    </location>
</feature>
<evidence type="ECO:0000313" key="2">
    <source>
        <dbReference type="EMBL" id="CAK9328617.1"/>
    </source>
</evidence>
<feature type="region of interest" description="Disordered" evidence="1">
    <location>
        <begin position="222"/>
        <end position="242"/>
    </location>
</feature>
<dbReference type="Gene3D" id="1.25.40.10">
    <property type="entry name" value="Tetratricopeptide repeat domain"/>
    <property type="match status" value="1"/>
</dbReference>
<dbReference type="PANTHER" id="PTHR26312:SF221">
    <property type="entry name" value="OS04G0510600 PROTEIN"/>
    <property type="match status" value="1"/>
</dbReference>
<dbReference type="InterPro" id="IPR011990">
    <property type="entry name" value="TPR-like_helical_dom_sf"/>
</dbReference>
<protein>
    <submittedName>
        <fullName evidence="2">Uncharacterized protein</fullName>
    </submittedName>
</protein>
<proteinExistence type="predicted"/>